<evidence type="ECO:0000256" key="9">
    <source>
        <dbReference type="RuleBase" id="RU004006"/>
    </source>
</evidence>
<comment type="function">
    <text evidence="7 10">This protein binds specifically to 23S rRNA; its binding is stimulated by other ribosomal proteins, e.g., L4, L17, and L20. It is important during the early stages of 50S assembly. It makes multiple contacts with different domains of the 23S rRNA in the assembled 50S subunit and ribosome.</text>
</comment>
<dbReference type="InterPro" id="IPR047867">
    <property type="entry name" value="Ribosomal_uL22_bac/org-type"/>
</dbReference>
<protein>
    <recommendedName>
        <fullName evidence="6 7">Large ribosomal subunit protein uL22</fullName>
    </recommendedName>
</protein>
<dbReference type="HAMAP" id="MF_01331_B">
    <property type="entry name" value="Ribosomal_uL22_B"/>
    <property type="match status" value="1"/>
</dbReference>
<dbReference type="SUPFAM" id="SSF54843">
    <property type="entry name" value="Ribosomal protein L22"/>
    <property type="match status" value="1"/>
</dbReference>
<dbReference type="Proteomes" id="UP000294599">
    <property type="component" value="Unassembled WGS sequence"/>
</dbReference>
<evidence type="ECO:0000256" key="5">
    <source>
        <dbReference type="ARBA" id="ARBA00023274"/>
    </source>
</evidence>
<evidence type="ECO:0000256" key="10">
    <source>
        <dbReference type="RuleBase" id="RU004008"/>
    </source>
</evidence>
<proteinExistence type="inferred from homology"/>
<accession>A0A4R3LL72</accession>
<dbReference type="GO" id="GO:0003735">
    <property type="term" value="F:structural constituent of ribosome"/>
    <property type="evidence" value="ECO:0007669"/>
    <property type="project" value="InterPro"/>
</dbReference>
<dbReference type="PANTHER" id="PTHR13501">
    <property type="entry name" value="CHLOROPLAST 50S RIBOSOMAL PROTEIN L22-RELATED"/>
    <property type="match status" value="1"/>
</dbReference>
<dbReference type="GO" id="GO:0019843">
    <property type="term" value="F:rRNA binding"/>
    <property type="evidence" value="ECO:0007669"/>
    <property type="project" value="UniProtKB-UniRule"/>
</dbReference>
<dbReference type="FunFam" id="3.90.470.10:FF:000001">
    <property type="entry name" value="50S ribosomal protein L22"/>
    <property type="match status" value="1"/>
</dbReference>
<evidence type="ECO:0000256" key="2">
    <source>
        <dbReference type="ARBA" id="ARBA00022730"/>
    </source>
</evidence>
<name>A0A4R3LL72_9GAMM</name>
<evidence type="ECO:0000256" key="4">
    <source>
        <dbReference type="ARBA" id="ARBA00022980"/>
    </source>
</evidence>
<comment type="function">
    <text evidence="7">The globular domain of the protein is located near the polypeptide exit tunnel on the outside of the subunit, while an extended beta-hairpin is found that lines the wall of the exit tunnel in the center of the 70S ribosome.</text>
</comment>
<evidence type="ECO:0000256" key="3">
    <source>
        <dbReference type="ARBA" id="ARBA00022884"/>
    </source>
</evidence>
<evidence type="ECO:0000256" key="1">
    <source>
        <dbReference type="ARBA" id="ARBA00009451"/>
    </source>
</evidence>
<keyword evidence="12" id="KW-1185">Reference proteome</keyword>
<dbReference type="NCBIfam" id="TIGR01044">
    <property type="entry name" value="rplV_bact"/>
    <property type="match status" value="1"/>
</dbReference>
<dbReference type="AlphaFoldDB" id="A0A4R3LL72"/>
<dbReference type="RefSeq" id="WP_123522574.1">
    <property type="nucleotide sequence ID" value="NZ_JBHLWF010000087.1"/>
</dbReference>
<comment type="similarity">
    <text evidence="1 7 8">Belongs to the universal ribosomal protein uL22 family.</text>
</comment>
<dbReference type="InterPro" id="IPR001063">
    <property type="entry name" value="Ribosomal_uL22"/>
</dbReference>
<comment type="subunit">
    <text evidence="7 9">Part of the 50S ribosomal subunit.</text>
</comment>
<evidence type="ECO:0000256" key="8">
    <source>
        <dbReference type="RuleBase" id="RU004005"/>
    </source>
</evidence>
<evidence type="ECO:0000313" key="12">
    <source>
        <dbReference type="Proteomes" id="UP000294599"/>
    </source>
</evidence>
<sequence>MEARAILRGARISPQKARLVADQVRGLPVGRATDLLAFSPKKGAHLIKKLLLSAISNAENNEGADVDELKVARIFVDEGPRLKRFGARAKGRGTRIIKRTSHITVVVGDN</sequence>
<keyword evidence="5 7" id="KW-0687">Ribonucleoprotein</keyword>
<dbReference type="OrthoDB" id="9805969at2"/>
<dbReference type="EMBL" id="SMAF01000008">
    <property type="protein sequence ID" value="TCS98536.1"/>
    <property type="molecule type" value="Genomic_DNA"/>
</dbReference>
<dbReference type="Gene3D" id="3.90.470.10">
    <property type="entry name" value="Ribosomal protein L22/L17"/>
    <property type="match status" value="1"/>
</dbReference>
<keyword evidence="3 7" id="KW-0694">RNA-binding</keyword>
<evidence type="ECO:0000256" key="7">
    <source>
        <dbReference type="HAMAP-Rule" id="MF_01331"/>
    </source>
</evidence>
<organism evidence="11 12">
    <name type="scientific">Pseudofulvimonas gallinarii</name>
    <dbReference type="NCBI Taxonomy" id="634155"/>
    <lineage>
        <taxon>Bacteria</taxon>
        <taxon>Pseudomonadati</taxon>
        <taxon>Pseudomonadota</taxon>
        <taxon>Gammaproteobacteria</taxon>
        <taxon>Lysobacterales</taxon>
        <taxon>Rhodanobacteraceae</taxon>
        <taxon>Pseudofulvimonas</taxon>
    </lineage>
</organism>
<dbReference type="InterPro" id="IPR005727">
    <property type="entry name" value="Ribosomal_uL22_bac/chlpt-type"/>
</dbReference>
<dbReference type="CDD" id="cd00336">
    <property type="entry name" value="Ribosomal_L22"/>
    <property type="match status" value="1"/>
</dbReference>
<dbReference type="InterPro" id="IPR036394">
    <property type="entry name" value="Ribosomal_uL22_sf"/>
</dbReference>
<keyword evidence="4 7" id="KW-0689">Ribosomal protein</keyword>
<dbReference type="Pfam" id="PF00237">
    <property type="entry name" value="Ribosomal_L22"/>
    <property type="match status" value="1"/>
</dbReference>
<evidence type="ECO:0000256" key="6">
    <source>
        <dbReference type="ARBA" id="ARBA00035207"/>
    </source>
</evidence>
<dbReference type="PANTHER" id="PTHR13501:SF8">
    <property type="entry name" value="LARGE RIBOSOMAL SUBUNIT PROTEIN UL22M"/>
    <property type="match status" value="1"/>
</dbReference>
<reference evidence="11 12" key="1">
    <citation type="submission" date="2019-03" db="EMBL/GenBank/DDBJ databases">
        <title>Genomic Encyclopedia of Type Strains, Phase IV (KMG-IV): sequencing the most valuable type-strain genomes for metagenomic binning, comparative biology and taxonomic classification.</title>
        <authorList>
            <person name="Goeker M."/>
        </authorList>
    </citation>
    <scope>NUCLEOTIDE SEQUENCE [LARGE SCALE GENOMIC DNA]</scope>
    <source>
        <strain evidence="11 12">DSM 21944</strain>
    </source>
</reference>
<comment type="caution">
    <text evidence="11">The sequence shown here is derived from an EMBL/GenBank/DDBJ whole genome shotgun (WGS) entry which is preliminary data.</text>
</comment>
<gene>
    <name evidence="7" type="primary">rplV</name>
    <name evidence="11" type="ORF">EDC25_108116</name>
</gene>
<evidence type="ECO:0000313" key="11">
    <source>
        <dbReference type="EMBL" id="TCS98536.1"/>
    </source>
</evidence>
<dbReference type="GO" id="GO:0006412">
    <property type="term" value="P:translation"/>
    <property type="evidence" value="ECO:0007669"/>
    <property type="project" value="UniProtKB-UniRule"/>
</dbReference>
<dbReference type="GO" id="GO:0022625">
    <property type="term" value="C:cytosolic large ribosomal subunit"/>
    <property type="evidence" value="ECO:0007669"/>
    <property type="project" value="TreeGrafter"/>
</dbReference>
<keyword evidence="2 7" id="KW-0699">rRNA-binding</keyword>